<dbReference type="Gene3D" id="3.90.930.1">
    <property type="match status" value="3"/>
</dbReference>
<proteinExistence type="predicted"/>
<keyword evidence="1" id="KW-0812">Transmembrane</keyword>
<dbReference type="AlphaFoldDB" id="A0A6N6RIF1"/>
<dbReference type="Gene3D" id="2.20.110.10">
    <property type="entry name" value="Histone H3 K4-specific methyltransferase SET7/9 N-terminal domain"/>
    <property type="match status" value="1"/>
</dbReference>
<keyword evidence="3" id="KW-1185">Reference proteome</keyword>
<keyword evidence="1" id="KW-1133">Transmembrane helix</keyword>
<protein>
    <recommendedName>
        <fullName evidence="4">Toxin-antitoxin system YwqK family antitoxin</fullName>
    </recommendedName>
</protein>
<evidence type="ECO:0000313" key="3">
    <source>
        <dbReference type="Proteomes" id="UP000468650"/>
    </source>
</evidence>
<dbReference type="Pfam" id="PF07661">
    <property type="entry name" value="MORN_2"/>
    <property type="match status" value="6"/>
</dbReference>
<organism evidence="2 3">
    <name type="scientific">Phaeocystidibacter luteus</name>
    <dbReference type="NCBI Taxonomy" id="911197"/>
    <lineage>
        <taxon>Bacteria</taxon>
        <taxon>Pseudomonadati</taxon>
        <taxon>Bacteroidota</taxon>
        <taxon>Flavobacteriia</taxon>
        <taxon>Flavobacteriales</taxon>
        <taxon>Phaeocystidibacteraceae</taxon>
        <taxon>Phaeocystidibacter</taxon>
    </lineage>
</organism>
<dbReference type="EMBL" id="WBVO01000005">
    <property type="protein sequence ID" value="KAB2810143.1"/>
    <property type="molecule type" value="Genomic_DNA"/>
</dbReference>
<dbReference type="RefSeq" id="WP_151667287.1">
    <property type="nucleotide sequence ID" value="NZ_WBVO01000005.1"/>
</dbReference>
<dbReference type="OrthoDB" id="9785122at2"/>
<feature type="transmembrane region" description="Helical" evidence="1">
    <location>
        <begin position="24"/>
        <end position="43"/>
    </location>
</feature>
<dbReference type="PANTHER" id="PTHR33706:SF1">
    <property type="entry name" value="TPR REPEAT PROTEIN"/>
    <property type="match status" value="1"/>
</dbReference>
<sequence length="534" mass="62269">MNKLRSLTNTSLDSESYTGNQQPIIISIFSFIKAYILILLWVVNIPAYGQETDSSEFVQYTYPNGQVSSEGYLEDGQPEGYWKAYYPSGILKSEGNRVNHFLDGPWKFYNEEGQLETVIRYTDGQKNGIRETWRDSVLVAEEPYVNNKQQGLSKYFYPDGKIKKWIPFERGREQGRGFEFDEDGKVIALLTYKSGVLTQNQEINRTNRLGLKRGVWMEFHRNMNIRVEGTYKDDLKHGFWKYYQPNGNLIRVERWIMGVLQEEDQETAKVEIRREIHESTGALKSKGAYQNGLKEGVHQQFDEDGNPIGAQLYHEDILLAEGMYDERGRKQGEWKFYYPDGTLKAIGDYVDDYKNNQWKYYFQDSTLEQVGRYILDAPDGEWNWYFNGGELRKRQMFVDGLASGEFIEYNDSNEVIAEGQFIDGLRTGIWKYYVHNVLETGEFVQDAREGRWTITWTDIDQLREEGSWSNGLKEGTHVMYYPNGNIRRRGRFVGGQKDGTWEYFAENGARIVTVTYEMGEEVEYNGRDLGDGRR</sequence>
<evidence type="ECO:0000256" key="1">
    <source>
        <dbReference type="SAM" id="Phobius"/>
    </source>
</evidence>
<name>A0A6N6RIF1_9FLAO</name>
<keyword evidence="1" id="KW-0472">Membrane</keyword>
<evidence type="ECO:0000313" key="2">
    <source>
        <dbReference type="EMBL" id="KAB2810143.1"/>
    </source>
</evidence>
<dbReference type="PANTHER" id="PTHR33706">
    <property type="entry name" value="MORN VARIANT REPEAT PROTEIN"/>
    <property type="match status" value="1"/>
</dbReference>
<dbReference type="Proteomes" id="UP000468650">
    <property type="component" value="Unassembled WGS sequence"/>
</dbReference>
<dbReference type="InterPro" id="IPR011652">
    <property type="entry name" value="MORN_2"/>
</dbReference>
<reference evidence="2 3" key="1">
    <citation type="submission" date="2019-09" db="EMBL/GenBank/DDBJ databases">
        <title>Genomes of family Cryomorphaceae.</title>
        <authorList>
            <person name="Bowman J.P."/>
        </authorList>
    </citation>
    <scope>NUCLEOTIDE SEQUENCE [LARGE SCALE GENOMIC DNA]</scope>
    <source>
        <strain evidence="2 3">LMG 25704</strain>
    </source>
</reference>
<comment type="caution">
    <text evidence="2">The sequence shown here is derived from an EMBL/GenBank/DDBJ whole genome shotgun (WGS) entry which is preliminary data.</text>
</comment>
<accession>A0A6N6RIF1</accession>
<dbReference type="SUPFAM" id="SSF82185">
    <property type="entry name" value="Histone H3 K4-specific methyltransferase SET7/9 N-terminal domain"/>
    <property type="match status" value="4"/>
</dbReference>
<evidence type="ECO:0008006" key="4">
    <source>
        <dbReference type="Google" id="ProtNLM"/>
    </source>
</evidence>
<gene>
    <name evidence="2" type="ORF">F8C67_07875</name>
</gene>